<dbReference type="EMBL" id="BAAATD010000016">
    <property type="protein sequence ID" value="GAA2631378.1"/>
    <property type="molecule type" value="Genomic_DNA"/>
</dbReference>
<evidence type="ECO:0000256" key="1">
    <source>
        <dbReference type="SAM" id="MobiDB-lite"/>
    </source>
</evidence>
<keyword evidence="3" id="KW-1185">Reference proteome</keyword>
<sequence length="75" mass="8001">MHTHLHPGSKTRIDLGNEYTDGGGAYGTVPDRSFTEGSISVQPAPPPQAKSVTLELTFSSAGRESTQKLSFSLPR</sequence>
<dbReference type="Proteomes" id="UP001501509">
    <property type="component" value="Unassembled WGS sequence"/>
</dbReference>
<protein>
    <submittedName>
        <fullName evidence="2">Uncharacterized protein</fullName>
    </submittedName>
</protein>
<reference evidence="3" key="1">
    <citation type="journal article" date="2019" name="Int. J. Syst. Evol. Microbiol.">
        <title>The Global Catalogue of Microorganisms (GCM) 10K type strain sequencing project: providing services to taxonomists for standard genome sequencing and annotation.</title>
        <authorList>
            <consortium name="The Broad Institute Genomics Platform"/>
            <consortium name="The Broad Institute Genome Sequencing Center for Infectious Disease"/>
            <person name="Wu L."/>
            <person name="Ma J."/>
        </authorList>
    </citation>
    <scope>NUCLEOTIDE SEQUENCE [LARGE SCALE GENOMIC DNA]</scope>
    <source>
        <strain evidence="3">JCM 6833</strain>
    </source>
</reference>
<name>A0ABP6D1N6_9ACTN</name>
<gene>
    <name evidence="2" type="ORF">GCM10010411_81840</name>
</gene>
<feature type="region of interest" description="Disordered" evidence="1">
    <location>
        <begin position="1"/>
        <end position="48"/>
    </location>
</feature>
<comment type="caution">
    <text evidence="2">The sequence shown here is derived from an EMBL/GenBank/DDBJ whole genome shotgun (WGS) entry which is preliminary data.</text>
</comment>
<dbReference type="RefSeq" id="WP_344547890.1">
    <property type="nucleotide sequence ID" value="NZ_BAAATD010000016.1"/>
</dbReference>
<proteinExistence type="predicted"/>
<evidence type="ECO:0000313" key="2">
    <source>
        <dbReference type="EMBL" id="GAA2631378.1"/>
    </source>
</evidence>
<evidence type="ECO:0000313" key="3">
    <source>
        <dbReference type="Proteomes" id="UP001501509"/>
    </source>
</evidence>
<organism evidence="2 3">
    <name type="scientific">Actinomadura fulvescens</name>
    <dbReference type="NCBI Taxonomy" id="46160"/>
    <lineage>
        <taxon>Bacteria</taxon>
        <taxon>Bacillati</taxon>
        <taxon>Actinomycetota</taxon>
        <taxon>Actinomycetes</taxon>
        <taxon>Streptosporangiales</taxon>
        <taxon>Thermomonosporaceae</taxon>
        <taxon>Actinomadura</taxon>
    </lineage>
</organism>
<accession>A0ABP6D1N6</accession>